<dbReference type="InterPro" id="IPR001451">
    <property type="entry name" value="Hexapep"/>
</dbReference>
<dbReference type="AlphaFoldDB" id="D6Z1Z0"/>
<dbReference type="Gene3D" id="2.160.10.10">
    <property type="entry name" value="Hexapeptide repeat proteins"/>
    <property type="match status" value="1"/>
</dbReference>
<dbReference type="EC" id="2.3.1.191" evidence="7"/>
<evidence type="ECO:0000256" key="1">
    <source>
        <dbReference type="ARBA" id="ARBA00022516"/>
    </source>
</evidence>
<dbReference type="Gene3D" id="3.40.1390.10">
    <property type="entry name" value="MurE/MurF, N-terminal domain"/>
    <property type="match status" value="1"/>
</dbReference>
<evidence type="ECO:0000256" key="7">
    <source>
        <dbReference type="HAMAP-Rule" id="MF_00523"/>
    </source>
</evidence>
<keyword evidence="6 7" id="KW-0012">Acyltransferase</keyword>
<keyword evidence="3 7" id="KW-0808">Transferase</keyword>
<dbReference type="SUPFAM" id="SSF51161">
    <property type="entry name" value="Trimeric LpxA-like enzymes"/>
    <property type="match status" value="1"/>
</dbReference>
<keyword evidence="10" id="KW-1185">Reference proteome</keyword>
<dbReference type="FunCoup" id="D6Z1Z0">
    <property type="interactions" value="350"/>
</dbReference>
<organism evidence="9 10">
    <name type="scientific">Desulfurivibrio alkaliphilus (strain DSM 19089 / UNIQEM U267 / AHT2)</name>
    <dbReference type="NCBI Taxonomy" id="589865"/>
    <lineage>
        <taxon>Bacteria</taxon>
        <taxon>Pseudomonadati</taxon>
        <taxon>Thermodesulfobacteriota</taxon>
        <taxon>Desulfobulbia</taxon>
        <taxon>Desulfobulbales</taxon>
        <taxon>Desulfobulbaceae</taxon>
        <taxon>Desulfurivibrio</taxon>
    </lineage>
</organism>
<evidence type="ECO:0000256" key="2">
    <source>
        <dbReference type="ARBA" id="ARBA00022556"/>
    </source>
</evidence>
<dbReference type="CDD" id="cd03352">
    <property type="entry name" value="LbH_LpxD"/>
    <property type="match status" value="1"/>
</dbReference>
<dbReference type="GO" id="GO:0103118">
    <property type="term" value="F:UDP-3-O-[(3R)-3-hydroxyacyl]-glucosamine N-acyltransferase activity"/>
    <property type="evidence" value="ECO:0007669"/>
    <property type="project" value="UniProtKB-EC"/>
</dbReference>
<feature type="active site" description="Proton acceptor" evidence="7">
    <location>
        <position position="242"/>
    </location>
</feature>
<reference evidence="10" key="1">
    <citation type="submission" date="2010-02" db="EMBL/GenBank/DDBJ databases">
        <title>Complete sequence of Desulfurivibrio alkaliphilus AHT2.</title>
        <authorList>
            <consortium name="US DOE Joint Genome Institute"/>
            <person name="Pitluck S."/>
            <person name="Chertkov O."/>
            <person name="Detter J.C."/>
            <person name="Han C."/>
            <person name="Tapia R."/>
            <person name="Larimer F."/>
            <person name="Land M."/>
            <person name="Hauser L."/>
            <person name="Kyrpides N."/>
            <person name="Mikhailova N."/>
            <person name="Sorokin D.Y."/>
            <person name="Muyzer G."/>
            <person name="Woyke T."/>
        </authorList>
    </citation>
    <scope>NUCLEOTIDE SEQUENCE [LARGE SCALE GENOMIC DNA]</scope>
    <source>
        <strain evidence="10">DSM 19089 / UNIQEM U267 / AHT2</strain>
    </source>
</reference>
<dbReference type="Pfam" id="PF00132">
    <property type="entry name" value="Hexapep"/>
    <property type="match status" value="1"/>
</dbReference>
<dbReference type="InterPro" id="IPR020573">
    <property type="entry name" value="UDP_GlcNAc_AcTrfase_non-rep"/>
</dbReference>
<evidence type="ECO:0000313" key="10">
    <source>
        <dbReference type="Proteomes" id="UP000001508"/>
    </source>
</evidence>
<gene>
    <name evidence="7" type="primary">lpxD</name>
    <name evidence="9" type="ordered locus">DaAHT2_0861</name>
</gene>
<dbReference type="Pfam" id="PF04613">
    <property type="entry name" value="LpxD"/>
    <property type="match status" value="1"/>
</dbReference>
<dbReference type="GO" id="GO:0009245">
    <property type="term" value="P:lipid A biosynthetic process"/>
    <property type="evidence" value="ECO:0007669"/>
    <property type="project" value="UniProtKB-UniRule"/>
</dbReference>
<keyword evidence="4 7" id="KW-0677">Repeat</keyword>
<keyword evidence="2 7" id="KW-0441">Lipid A biosynthesis</keyword>
<proteinExistence type="inferred from homology"/>
<comment type="function">
    <text evidence="7">Catalyzes the N-acylation of UDP-3-O-acylglucosamine using 3-hydroxyacyl-ACP as the acyl donor. Is involved in the biosynthesis of lipid A, a phosphorylated glycolipid that anchors the lipopolysaccharide to the outer membrane of the cell.</text>
</comment>
<comment type="subunit">
    <text evidence="7">Homotrimer.</text>
</comment>
<dbReference type="InterPro" id="IPR011004">
    <property type="entry name" value="Trimer_LpxA-like_sf"/>
</dbReference>
<dbReference type="PROSITE" id="PS00101">
    <property type="entry name" value="HEXAPEP_TRANSFERASES"/>
    <property type="match status" value="2"/>
</dbReference>
<dbReference type="OrthoDB" id="9784739at2"/>
<feature type="domain" description="UDP-3-O-[3-hydroxymyristoyl] glucosamine N-acyltransferase non-repeat region" evidence="8">
    <location>
        <begin position="20"/>
        <end position="88"/>
    </location>
</feature>
<dbReference type="InterPro" id="IPR018357">
    <property type="entry name" value="Hexapep_transf_CS"/>
</dbReference>
<dbReference type="NCBIfam" id="TIGR01853">
    <property type="entry name" value="lipid_A_lpxD"/>
    <property type="match status" value="1"/>
</dbReference>
<evidence type="ECO:0000256" key="3">
    <source>
        <dbReference type="ARBA" id="ARBA00022679"/>
    </source>
</evidence>
<name>D6Z1Z0_DESAT</name>
<evidence type="ECO:0000259" key="8">
    <source>
        <dbReference type="Pfam" id="PF04613"/>
    </source>
</evidence>
<dbReference type="InParanoid" id="D6Z1Z0"/>
<dbReference type="RefSeq" id="WP_013163095.1">
    <property type="nucleotide sequence ID" value="NC_014216.1"/>
</dbReference>
<comment type="pathway">
    <text evidence="7">Bacterial outer membrane biogenesis; LPS lipid A biosynthesis.</text>
</comment>
<keyword evidence="1 7" id="KW-0444">Lipid biosynthesis</keyword>
<evidence type="ECO:0000256" key="5">
    <source>
        <dbReference type="ARBA" id="ARBA00023098"/>
    </source>
</evidence>
<dbReference type="HOGENOM" id="CLU_049865_0_0_7"/>
<dbReference type="GO" id="GO:0016410">
    <property type="term" value="F:N-acyltransferase activity"/>
    <property type="evidence" value="ECO:0007669"/>
    <property type="project" value="InterPro"/>
</dbReference>
<evidence type="ECO:0000256" key="6">
    <source>
        <dbReference type="ARBA" id="ARBA00023315"/>
    </source>
</evidence>
<sequence length="359" mass="37532">MATIKELAAMVDGILAGDGDVMVTGLNDLERAGPQEVTFLADHKLADKLARCRAGALIISPPLAEQCTIPAGMALIKVSNPYLAATRIQNFLLATPFAPTGVHPGALIGEDCSIPEEVSIAAGAVLGHRVRLGRRVKLEAGVVVGDDSVIGDDVVLHANVTVYPRSVLGNRVIVHSGSVLGSDGFGYATDRQGNHHKRAHLGIVRIEDDVEIGANCCVDRGTFGETLIKSGAKIDNLVQIGHNVVVGENTLIVAQAGIAGSTVLDRQVVLGGQVALNGHLRIGAGVMVAAKSGVHNDQEPGAVVSGMPAIEHKKWLRASIAFGKLPDLVREVRELRRQVATLSADNQANNNSGKESGDE</sequence>
<dbReference type="STRING" id="589865.DaAHT2_0861"/>
<dbReference type="PANTHER" id="PTHR43378:SF2">
    <property type="entry name" value="UDP-3-O-ACYLGLUCOSAMINE N-ACYLTRANSFERASE 1, MITOCHONDRIAL-RELATED"/>
    <property type="match status" value="1"/>
</dbReference>
<protein>
    <recommendedName>
        <fullName evidence="7">UDP-3-O-acylglucosamine N-acyltransferase</fullName>
        <ecNumber evidence="7">2.3.1.191</ecNumber>
    </recommendedName>
</protein>
<dbReference type="EMBL" id="CP001940">
    <property type="protein sequence ID" value="ADH85565.1"/>
    <property type="molecule type" value="Genomic_DNA"/>
</dbReference>
<dbReference type="KEGG" id="dak:DaAHT2_0861"/>
<dbReference type="eggNOG" id="COG1044">
    <property type="taxonomic scope" value="Bacteria"/>
</dbReference>
<dbReference type="GO" id="GO:0016020">
    <property type="term" value="C:membrane"/>
    <property type="evidence" value="ECO:0007669"/>
    <property type="project" value="GOC"/>
</dbReference>
<dbReference type="HAMAP" id="MF_00523">
    <property type="entry name" value="LpxD"/>
    <property type="match status" value="1"/>
</dbReference>
<dbReference type="PANTHER" id="PTHR43378">
    <property type="entry name" value="UDP-3-O-ACYLGLUCOSAMINE N-ACYLTRANSFERASE"/>
    <property type="match status" value="1"/>
</dbReference>
<comment type="catalytic activity">
    <reaction evidence="7">
        <text>a UDP-3-O-[(3R)-3-hydroxyacyl]-alpha-D-glucosamine + a (3R)-hydroxyacyl-[ACP] = a UDP-2-N,3-O-bis[(3R)-3-hydroxyacyl]-alpha-D-glucosamine + holo-[ACP] + H(+)</text>
        <dbReference type="Rhea" id="RHEA:53836"/>
        <dbReference type="Rhea" id="RHEA-COMP:9685"/>
        <dbReference type="Rhea" id="RHEA-COMP:9945"/>
        <dbReference type="ChEBI" id="CHEBI:15378"/>
        <dbReference type="ChEBI" id="CHEBI:64479"/>
        <dbReference type="ChEBI" id="CHEBI:78827"/>
        <dbReference type="ChEBI" id="CHEBI:137740"/>
        <dbReference type="ChEBI" id="CHEBI:137748"/>
        <dbReference type="EC" id="2.3.1.191"/>
    </reaction>
</comment>
<accession>D6Z1Z0</accession>
<dbReference type="NCBIfam" id="NF002060">
    <property type="entry name" value="PRK00892.1"/>
    <property type="match status" value="1"/>
</dbReference>
<dbReference type="UniPathway" id="UPA00973"/>
<comment type="similarity">
    <text evidence="7">Belongs to the transferase hexapeptide repeat family. LpxD subfamily.</text>
</comment>
<dbReference type="InterPro" id="IPR007691">
    <property type="entry name" value="LpxD"/>
</dbReference>
<dbReference type="Proteomes" id="UP000001508">
    <property type="component" value="Chromosome"/>
</dbReference>
<keyword evidence="5 7" id="KW-0443">Lipid metabolism</keyword>
<evidence type="ECO:0000313" key="9">
    <source>
        <dbReference type="EMBL" id="ADH85565.1"/>
    </source>
</evidence>
<evidence type="ECO:0000256" key="4">
    <source>
        <dbReference type="ARBA" id="ARBA00022737"/>
    </source>
</evidence>